<accession>A0ACC0DWD2</accession>
<dbReference type="Proteomes" id="UP001060170">
    <property type="component" value="Chromosome 15"/>
</dbReference>
<gene>
    <name evidence="1" type="ORF">MJO28_014797</name>
</gene>
<sequence>MPRLESKHFTESIDALTTRLQCTSLLVTVYVIPLIPDSELQEHFKTWSVTWNTQLVIATQRVIEAARRSFDIGRPHPQDVARNIISTRA</sequence>
<reference evidence="2" key="2">
    <citation type="journal article" date="2018" name="Mol. Plant Microbe Interact.">
        <title>Genome sequence resources for the wheat stripe rust pathogen (Puccinia striiformis f. sp. tritici) and the barley stripe rust pathogen (Puccinia striiformis f. sp. hordei).</title>
        <authorList>
            <person name="Xia C."/>
            <person name="Wang M."/>
            <person name="Yin C."/>
            <person name="Cornejo O.E."/>
            <person name="Hulbert S.H."/>
            <person name="Chen X."/>
        </authorList>
    </citation>
    <scope>NUCLEOTIDE SEQUENCE [LARGE SCALE GENOMIC DNA]</scope>
    <source>
        <strain evidence="2">93-210</strain>
    </source>
</reference>
<evidence type="ECO:0000313" key="1">
    <source>
        <dbReference type="EMBL" id="KAI7939218.1"/>
    </source>
</evidence>
<dbReference type="EMBL" id="CM045879">
    <property type="protein sequence ID" value="KAI7939218.1"/>
    <property type="molecule type" value="Genomic_DNA"/>
</dbReference>
<name>A0ACC0DWD2_9BASI</name>
<reference evidence="2" key="1">
    <citation type="journal article" date="2018" name="BMC Genomics">
        <title>Genomic insights into host adaptation between the wheat stripe rust pathogen (Puccinia striiformis f. sp. tritici) and the barley stripe rust pathogen (Puccinia striiformis f. sp. hordei).</title>
        <authorList>
            <person name="Xia C."/>
            <person name="Wang M."/>
            <person name="Yin C."/>
            <person name="Cornejo O.E."/>
            <person name="Hulbert S.H."/>
            <person name="Chen X."/>
        </authorList>
    </citation>
    <scope>NUCLEOTIDE SEQUENCE [LARGE SCALE GENOMIC DNA]</scope>
    <source>
        <strain evidence="2">93-210</strain>
    </source>
</reference>
<protein>
    <submittedName>
        <fullName evidence="1">Uncharacterized protein</fullName>
    </submittedName>
</protein>
<organism evidence="1 2">
    <name type="scientific">Puccinia striiformis f. sp. tritici</name>
    <dbReference type="NCBI Taxonomy" id="168172"/>
    <lineage>
        <taxon>Eukaryota</taxon>
        <taxon>Fungi</taxon>
        <taxon>Dikarya</taxon>
        <taxon>Basidiomycota</taxon>
        <taxon>Pucciniomycotina</taxon>
        <taxon>Pucciniomycetes</taxon>
        <taxon>Pucciniales</taxon>
        <taxon>Pucciniaceae</taxon>
        <taxon>Puccinia</taxon>
    </lineage>
</organism>
<keyword evidence="2" id="KW-1185">Reference proteome</keyword>
<evidence type="ECO:0000313" key="2">
    <source>
        <dbReference type="Proteomes" id="UP001060170"/>
    </source>
</evidence>
<reference evidence="1 2" key="3">
    <citation type="journal article" date="2022" name="Microbiol. Spectr.">
        <title>Folding features and dynamics of 3D genome architecture in plant fungal pathogens.</title>
        <authorList>
            <person name="Xia C."/>
        </authorList>
    </citation>
    <scope>NUCLEOTIDE SEQUENCE [LARGE SCALE GENOMIC DNA]</scope>
    <source>
        <strain evidence="1 2">93-210</strain>
    </source>
</reference>
<comment type="caution">
    <text evidence="1">The sequence shown here is derived from an EMBL/GenBank/DDBJ whole genome shotgun (WGS) entry which is preliminary data.</text>
</comment>
<proteinExistence type="predicted"/>